<evidence type="ECO:0000313" key="3">
    <source>
        <dbReference type="EMBL" id="KAK9415024.1"/>
    </source>
</evidence>
<evidence type="ECO:0000313" key="4">
    <source>
        <dbReference type="Proteomes" id="UP001408356"/>
    </source>
</evidence>
<gene>
    <name evidence="3" type="ORF">SUNI508_10629</name>
</gene>
<reference evidence="3 4" key="1">
    <citation type="journal article" date="2024" name="J. Plant Pathol.">
        <title>Sequence and assembly of the genome of Seiridium unicorne, isolate CBS 538.82, causal agent of cypress canker disease.</title>
        <authorList>
            <person name="Scali E."/>
            <person name="Rocca G.D."/>
            <person name="Danti R."/>
            <person name="Garbelotto M."/>
            <person name="Barberini S."/>
            <person name="Baroncelli R."/>
            <person name="Emiliani G."/>
        </authorList>
    </citation>
    <scope>NUCLEOTIDE SEQUENCE [LARGE SCALE GENOMIC DNA]</scope>
    <source>
        <strain evidence="3 4">BM-138-508</strain>
    </source>
</reference>
<feature type="compositionally biased region" description="Basic and acidic residues" evidence="1">
    <location>
        <begin position="50"/>
        <end position="61"/>
    </location>
</feature>
<protein>
    <submittedName>
        <fullName evidence="3">Major facilitator superfamily (MFS) profile domain-containing protein</fullName>
    </submittedName>
</protein>
<keyword evidence="2" id="KW-0472">Membrane</keyword>
<dbReference type="EMBL" id="JARVKF010000419">
    <property type="protein sequence ID" value="KAK9415024.1"/>
    <property type="molecule type" value="Genomic_DNA"/>
</dbReference>
<name>A0ABR2UK57_9PEZI</name>
<dbReference type="Proteomes" id="UP001408356">
    <property type="component" value="Unassembled WGS sequence"/>
</dbReference>
<evidence type="ECO:0000256" key="1">
    <source>
        <dbReference type="SAM" id="MobiDB-lite"/>
    </source>
</evidence>
<feature type="region of interest" description="Disordered" evidence="1">
    <location>
        <begin position="1"/>
        <end position="63"/>
    </location>
</feature>
<sequence length="156" mass="16669">MTGESELHPELADRRSSSPPTSAREKVQAGGIEGAGGVAETSTPMAEGPDPEKAVHTHDGVQDGLFGTIASGITPDSAAVGANPTSNDFGHEDNDYISGYKLYAALFSIISVFFLVLLDFSISATVSKDSRRSHYEPRILHRCPNDDCGWTVWPFS</sequence>
<keyword evidence="2" id="KW-0812">Transmembrane</keyword>
<feature type="transmembrane region" description="Helical" evidence="2">
    <location>
        <begin position="102"/>
        <end position="122"/>
    </location>
</feature>
<comment type="caution">
    <text evidence="3">The sequence shown here is derived from an EMBL/GenBank/DDBJ whole genome shotgun (WGS) entry which is preliminary data.</text>
</comment>
<accession>A0ABR2UK57</accession>
<keyword evidence="4" id="KW-1185">Reference proteome</keyword>
<organism evidence="3 4">
    <name type="scientific">Seiridium unicorne</name>
    <dbReference type="NCBI Taxonomy" id="138068"/>
    <lineage>
        <taxon>Eukaryota</taxon>
        <taxon>Fungi</taxon>
        <taxon>Dikarya</taxon>
        <taxon>Ascomycota</taxon>
        <taxon>Pezizomycotina</taxon>
        <taxon>Sordariomycetes</taxon>
        <taxon>Xylariomycetidae</taxon>
        <taxon>Amphisphaeriales</taxon>
        <taxon>Sporocadaceae</taxon>
        <taxon>Seiridium</taxon>
    </lineage>
</organism>
<feature type="compositionally biased region" description="Basic and acidic residues" evidence="1">
    <location>
        <begin position="1"/>
        <end position="16"/>
    </location>
</feature>
<evidence type="ECO:0000256" key="2">
    <source>
        <dbReference type="SAM" id="Phobius"/>
    </source>
</evidence>
<keyword evidence="2" id="KW-1133">Transmembrane helix</keyword>
<proteinExistence type="predicted"/>